<dbReference type="Proteomes" id="UP000784294">
    <property type="component" value="Unassembled WGS sequence"/>
</dbReference>
<evidence type="ECO:0000313" key="2">
    <source>
        <dbReference type="Proteomes" id="UP000784294"/>
    </source>
</evidence>
<comment type="caution">
    <text evidence="1">The sequence shown here is derived from an EMBL/GenBank/DDBJ whole genome shotgun (WGS) entry which is preliminary data.</text>
</comment>
<keyword evidence="2" id="KW-1185">Reference proteome</keyword>
<proteinExistence type="predicted"/>
<dbReference type="EMBL" id="CAAALY010010560">
    <property type="protein sequence ID" value="VEL11001.1"/>
    <property type="molecule type" value="Genomic_DNA"/>
</dbReference>
<name>A0A448WG69_9PLAT</name>
<protein>
    <submittedName>
        <fullName evidence="1">Uncharacterized protein</fullName>
    </submittedName>
</protein>
<evidence type="ECO:0000313" key="1">
    <source>
        <dbReference type="EMBL" id="VEL11001.1"/>
    </source>
</evidence>
<gene>
    <name evidence="1" type="ORF">PXEA_LOCUS4441</name>
</gene>
<reference evidence="1" key="1">
    <citation type="submission" date="2018-11" db="EMBL/GenBank/DDBJ databases">
        <authorList>
            <consortium name="Pathogen Informatics"/>
        </authorList>
    </citation>
    <scope>NUCLEOTIDE SEQUENCE</scope>
</reference>
<accession>A0A448WG69</accession>
<sequence>MRRRKVRRCNPAGCEPSDSTVATAILVTRTLEKPPTASVRRPRIRFLPTNDRHSASCYLTSDHAVIPHSRGSSAELTFRPLQEKEIPGRLLGYRVSAICGHFLDRRYLVPFFEGSLELEELRLFRGESGNKAQSKGLSHKLTKA</sequence>
<organism evidence="1 2">
    <name type="scientific">Protopolystoma xenopodis</name>
    <dbReference type="NCBI Taxonomy" id="117903"/>
    <lineage>
        <taxon>Eukaryota</taxon>
        <taxon>Metazoa</taxon>
        <taxon>Spiralia</taxon>
        <taxon>Lophotrochozoa</taxon>
        <taxon>Platyhelminthes</taxon>
        <taxon>Monogenea</taxon>
        <taxon>Polyopisthocotylea</taxon>
        <taxon>Polystomatidea</taxon>
        <taxon>Polystomatidae</taxon>
        <taxon>Protopolystoma</taxon>
    </lineage>
</organism>
<dbReference type="AlphaFoldDB" id="A0A448WG69"/>